<feature type="transmembrane region" description="Helical" evidence="6">
    <location>
        <begin position="77"/>
        <end position="96"/>
    </location>
</feature>
<evidence type="ECO:0000256" key="2">
    <source>
        <dbReference type="ARBA" id="ARBA00022448"/>
    </source>
</evidence>
<protein>
    <recommendedName>
        <fullName evidence="7">Major facilitator superfamily (MFS) profile domain-containing protein</fullName>
    </recommendedName>
</protein>
<feature type="transmembrane region" description="Helical" evidence="6">
    <location>
        <begin position="378"/>
        <end position="397"/>
    </location>
</feature>
<keyword evidence="4 6" id="KW-1133">Transmembrane helix</keyword>
<evidence type="ECO:0000256" key="3">
    <source>
        <dbReference type="ARBA" id="ARBA00022692"/>
    </source>
</evidence>
<feature type="transmembrane region" description="Helical" evidence="6">
    <location>
        <begin position="482"/>
        <end position="502"/>
    </location>
</feature>
<dbReference type="GeneID" id="30208898"/>
<evidence type="ECO:0000256" key="6">
    <source>
        <dbReference type="SAM" id="Phobius"/>
    </source>
</evidence>
<keyword evidence="5 6" id="KW-0472">Membrane</keyword>
<reference evidence="8" key="2">
    <citation type="submission" date="2024-02" db="EMBL/GenBank/DDBJ databases">
        <title>Comparative genomics of Cryptococcus and Kwoniella reveals pathogenesis evolution and contrasting modes of karyotype evolution via chromosome fusion or intercentromeric recombination.</title>
        <authorList>
            <person name="Coelho M.A."/>
            <person name="David-Palma M."/>
            <person name="Shea T."/>
            <person name="Bowers K."/>
            <person name="McGinley-Smith S."/>
            <person name="Mohammad A.W."/>
            <person name="Gnirke A."/>
            <person name="Yurkov A.M."/>
            <person name="Nowrousian M."/>
            <person name="Sun S."/>
            <person name="Cuomo C.A."/>
            <person name="Heitman J."/>
        </authorList>
    </citation>
    <scope>NUCLEOTIDE SEQUENCE</scope>
    <source>
        <strain evidence="8">CBS 10118</strain>
    </source>
</reference>
<dbReference type="KEGG" id="kbi:30208898"/>
<dbReference type="AlphaFoldDB" id="A0AAJ8K1Q5"/>
<dbReference type="Gene3D" id="1.20.1250.20">
    <property type="entry name" value="MFS general substrate transporter like domains"/>
    <property type="match status" value="2"/>
</dbReference>
<dbReference type="Pfam" id="PF07690">
    <property type="entry name" value="MFS_1"/>
    <property type="match status" value="1"/>
</dbReference>
<feature type="transmembrane region" description="Helical" evidence="6">
    <location>
        <begin position="108"/>
        <end position="127"/>
    </location>
</feature>
<dbReference type="GO" id="GO:0016020">
    <property type="term" value="C:membrane"/>
    <property type="evidence" value="ECO:0007669"/>
    <property type="project" value="UniProtKB-SubCell"/>
</dbReference>
<reference evidence="8" key="1">
    <citation type="submission" date="2013-07" db="EMBL/GenBank/DDBJ databases">
        <authorList>
            <consortium name="The Broad Institute Genome Sequencing Platform"/>
            <person name="Cuomo C."/>
            <person name="Litvintseva A."/>
            <person name="Chen Y."/>
            <person name="Heitman J."/>
            <person name="Sun S."/>
            <person name="Springer D."/>
            <person name="Dromer F."/>
            <person name="Young S.K."/>
            <person name="Zeng Q."/>
            <person name="Gargeya S."/>
            <person name="Fitzgerald M."/>
            <person name="Abouelleil A."/>
            <person name="Alvarado L."/>
            <person name="Berlin A.M."/>
            <person name="Chapman S.B."/>
            <person name="Dewar J."/>
            <person name="Goldberg J."/>
            <person name="Griggs A."/>
            <person name="Gujja S."/>
            <person name="Hansen M."/>
            <person name="Howarth C."/>
            <person name="Imamovic A."/>
            <person name="Larimer J."/>
            <person name="McCowan C."/>
            <person name="Murphy C."/>
            <person name="Pearson M."/>
            <person name="Priest M."/>
            <person name="Roberts A."/>
            <person name="Saif S."/>
            <person name="Shea T."/>
            <person name="Sykes S."/>
            <person name="Wortman J."/>
            <person name="Nusbaum C."/>
            <person name="Birren B."/>
        </authorList>
    </citation>
    <scope>NUCLEOTIDE SEQUENCE</scope>
    <source>
        <strain evidence="8">CBS 10118</strain>
    </source>
</reference>
<evidence type="ECO:0000256" key="1">
    <source>
        <dbReference type="ARBA" id="ARBA00004141"/>
    </source>
</evidence>
<feature type="transmembrane region" description="Helical" evidence="6">
    <location>
        <begin position="133"/>
        <end position="155"/>
    </location>
</feature>
<name>A0AAJ8K1Q5_9TREE</name>
<keyword evidence="3 6" id="KW-0812">Transmembrane</keyword>
<keyword evidence="9" id="KW-1185">Reference proteome</keyword>
<evidence type="ECO:0000256" key="5">
    <source>
        <dbReference type="ARBA" id="ARBA00023136"/>
    </source>
</evidence>
<dbReference type="EMBL" id="CP144541">
    <property type="protein sequence ID" value="WVW79157.1"/>
    <property type="molecule type" value="Genomic_DNA"/>
</dbReference>
<evidence type="ECO:0000259" key="7">
    <source>
        <dbReference type="PROSITE" id="PS50850"/>
    </source>
</evidence>
<dbReference type="PROSITE" id="PS50850">
    <property type="entry name" value="MFS"/>
    <property type="match status" value="1"/>
</dbReference>
<dbReference type="RefSeq" id="XP_019047879.2">
    <property type="nucleotide sequence ID" value="XM_019191131.2"/>
</dbReference>
<feature type="transmembrane region" description="Helical" evidence="6">
    <location>
        <begin position="40"/>
        <end position="65"/>
    </location>
</feature>
<keyword evidence="2" id="KW-0813">Transport</keyword>
<dbReference type="InterPro" id="IPR036259">
    <property type="entry name" value="MFS_trans_sf"/>
</dbReference>
<gene>
    <name evidence="8" type="ORF">I302_101123</name>
</gene>
<dbReference type="GO" id="GO:0022857">
    <property type="term" value="F:transmembrane transporter activity"/>
    <property type="evidence" value="ECO:0007669"/>
    <property type="project" value="InterPro"/>
</dbReference>
<feature type="transmembrane region" description="Helical" evidence="6">
    <location>
        <begin position="305"/>
        <end position="326"/>
    </location>
</feature>
<sequence>MAITKDSSSCSVDRRPDAGDDLSELAEARVAIGLSQTRKWCLLLIFSVAQYLDLASVSGLFIFTHPISVDLEIQYEASTWIVNSYIVTFSAFLLFFGRVSDLYSAKPVFAISFLILGILSLIISFMTDQYAFFFLRALAGIAGAGTIPSAFRLILTIFEPSELHLALTLFGLSGAIANGTGLIIAGLFGFITAQGQMGPWRWFFRMITIICIPFSLLALSLIPRIKGEGHSSSSARDKLKRLDIIGTLTMLFAIILLILGLTLGASYGFRTAKFLVPFLLSWPLFVGFFIWESRLPEGYALVPPSFWRILNMPLMIFVALVVYSWWNLNQLVLVERFLTIFNELPIIAALRILPSGVAAVLVALLVPPLLARVKSYRWIIAPGLIVCAVVYIPIIYSHGEIYQGGYWKYYFPSLFVGSASAMIVFLGINITVMTSSPPSMSGVAGALLQVSLQIGAVIGLSIQAGLLTLEEGDIGNFHNVQASWWFVFGWLLLNAMLVLVFFKNNKAEAEEKQGDVIAVV</sequence>
<dbReference type="InterPro" id="IPR020846">
    <property type="entry name" value="MFS_dom"/>
</dbReference>
<dbReference type="PANTHER" id="PTHR42718:SF9">
    <property type="entry name" value="MAJOR FACILITATOR SUPERFAMILY MULTIDRUG TRANSPORTER MFSC"/>
    <property type="match status" value="1"/>
</dbReference>
<feature type="transmembrane region" description="Helical" evidence="6">
    <location>
        <begin position="244"/>
        <end position="268"/>
    </location>
</feature>
<dbReference type="Proteomes" id="UP000092730">
    <property type="component" value="Chromosome 1"/>
</dbReference>
<dbReference type="InterPro" id="IPR011701">
    <property type="entry name" value="MFS"/>
</dbReference>
<proteinExistence type="predicted"/>
<feature type="transmembrane region" description="Helical" evidence="6">
    <location>
        <begin position="346"/>
        <end position="366"/>
    </location>
</feature>
<evidence type="ECO:0000256" key="4">
    <source>
        <dbReference type="ARBA" id="ARBA00022989"/>
    </source>
</evidence>
<feature type="transmembrane region" description="Helical" evidence="6">
    <location>
        <begin position="274"/>
        <end position="293"/>
    </location>
</feature>
<accession>A0AAJ8K1Q5</accession>
<dbReference type="PANTHER" id="PTHR42718">
    <property type="entry name" value="MAJOR FACILITATOR SUPERFAMILY MULTIDRUG TRANSPORTER MFSC"/>
    <property type="match status" value="1"/>
</dbReference>
<comment type="subcellular location">
    <subcellularLocation>
        <location evidence="1">Membrane</location>
        <topology evidence="1">Multi-pass membrane protein</topology>
    </subcellularLocation>
</comment>
<feature type="domain" description="Major facilitator superfamily (MFS) profile" evidence="7">
    <location>
        <begin position="42"/>
        <end position="506"/>
    </location>
</feature>
<organism evidence="8 9">
    <name type="scientific">Kwoniella bestiolae CBS 10118</name>
    <dbReference type="NCBI Taxonomy" id="1296100"/>
    <lineage>
        <taxon>Eukaryota</taxon>
        <taxon>Fungi</taxon>
        <taxon>Dikarya</taxon>
        <taxon>Basidiomycota</taxon>
        <taxon>Agaricomycotina</taxon>
        <taxon>Tremellomycetes</taxon>
        <taxon>Tremellales</taxon>
        <taxon>Cryptococcaceae</taxon>
        <taxon>Kwoniella</taxon>
    </lineage>
</organism>
<evidence type="ECO:0000313" key="9">
    <source>
        <dbReference type="Proteomes" id="UP000092730"/>
    </source>
</evidence>
<dbReference type="SUPFAM" id="SSF103473">
    <property type="entry name" value="MFS general substrate transporter"/>
    <property type="match status" value="1"/>
</dbReference>
<evidence type="ECO:0000313" key="8">
    <source>
        <dbReference type="EMBL" id="WVW79157.1"/>
    </source>
</evidence>
<feature type="transmembrane region" description="Helical" evidence="6">
    <location>
        <begin position="409"/>
        <end position="430"/>
    </location>
</feature>
<feature type="transmembrane region" description="Helical" evidence="6">
    <location>
        <begin position="202"/>
        <end position="223"/>
    </location>
</feature>
<feature type="transmembrane region" description="Helical" evidence="6">
    <location>
        <begin position="167"/>
        <end position="190"/>
    </location>
</feature>